<protein>
    <submittedName>
        <fullName evidence="14">RTX-I toxin determinant B</fullName>
    </submittedName>
</protein>
<dbReference type="GO" id="GO:0016887">
    <property type="term" value="F:ATP hydrolysis activity"/>
    <property type="evidence" value="ECO:0007669"/>
    <property type="project" value="InterPro"/>
</dbReference>
<dbReference type="InterPro" id="IPR003439">
    <property type="entry name" value="ABC_transporter-like_ATP-bd"/>
</dbReference>
<feature type="domain" description="ABC transmembrane type-1" evidence="12">
    <location>
        <begin position="153"/>
        <end position="435"/>
    </location>
</feature>
<dbReference type="GO" id="GO:0034040">
    <property type="term" value="F:ATPase-coupled lipid transmembrane transporter activity"/>
    <property type="evidence" value="ECO:0007669"/>
    <property type="project" value="TreeGrafter"/>
</dbReference>
<dbReference type="Pfam" id="PF00005">
    <property type="entry name" value="ABC_tran"/>
    <property type="match status" value="1"/>
</dbReference>
<keyword evidence="5" id="KW-0547">Nucleotide-binding</keyword>
<feature type="transmembrane region" description="Helical" evidence="10">
    <location>
        <begin position="149"/>
        <end position="175"/>
    </location>
</feature>
<evidence type="ECO:0000313" key="15">
    <source>
        <dbReference type="Proteomes" id="UP000254572"/>
    </source>
</evidence>
<feature type="region of interest" description="Disordered" evidence="9">
    <location>
        <begin position="695"/>
        <end position="725"/>
    </location>
</feature>
<dbReference type="GO" id="GO:0005524">
    <property type="term" value="F:ATP binding"/>
    <property type="evidence" value="ECO:0007669"/>
    <property type="project" value="UniProtKB-KW"/>
</dbReference>
<dbReference type="Gene3D" id="3.40.50.300">
    <property type="entry name" value="P-loop containing nucleotide triphosphate hydrolases"/>
    <property type="match status" value="1"/>
</dbReference>
<dbReference type="OrthoDB" id="9782586at2"/>
<dbReference type="PANTHER" id="PTHR24221">
    <property type="entry name" value="ATP-BINDING CASSETTE SUB-FAMILY B"/>
    <property type="match status" value="1"/>
</dbReference>
<feature type="domain" description="Peptidase C39" evidence="13">
    <location>
        <begin position="2"/>
        <end position="117"/>
    </location>
</feature>
<accession>A0A381EB56</accession>
<dbReference type="InterPro" id="IPR027417">
    <property type="entry name" value="P-loop_NTPase"/>
</dbReference>
<dbReference type="PROSITE" id="PS50929">
    <property type="entry name" value="ABC_TM1F"/>
    <property type="match status" value="1"/>
</dbReference>
<evidence type="ECO:0000256" key="4">
    <source>
        <dbReference type="ARBA" id="ARBA00022692"/>
    </source>
</evidence>
<dbReference type="InterPro" id="IPR005074">
    <property type="entry name" value="Peptidase_C39"/>
</dbReference>
<evidence type="ECO:0000259" key="13">
    <source>
        <dbReference type="PROSITE" id="PS50990"/>
    </source>
</evidence>
<evidence type="ECO:0000256" key="1">
    <source>
        <dbReference type="ARBA" id="ARBA00004651"/>
    </source>
</evidence>
<dbReference type="GO" id="GO:0008233">
    <property type="term" value="F:peptidase activity"/>
    <property type="evidence" value="ECO:0007669"/>
    <property type="project" value="InterPro"/>
</dbReference>
<evidence type="ECO:0000256" key="3">
    <source>
        <dbReference type="ARBA" id="ARBA00022475"/>
    </source>
</evidence>
<keyword evidence="7 10" id="KW-1133">Transmembrane helix</keyword>
<dbReference type="RefSeq" id="WP_115611975.1">
    <property type="nucleotide sequence ID" value="NZ_JBHLZC010000002.1"/>
</dbReference>
<dbReference type="Pfam" id="PF00664">
    <property type="entry name" value="ABC_membrane"/>
    <property type="match status" value="1"/>
</dbReference>
<organism evidence="14 15">
    <name type="scientific">Cardiobacterium valvarum</name>
    <dbReference type="NCBI Taxonomy" id="194702"/>
    <lineage>
        <taxon>Bacteria</taxon>
        <taxon>Pseudomonadati</taxon>
        <taxon>Pseudomonadota</taxon>
        <taxon>Gammaproteobacteria</taxon>
        <taxon>Cardiobacteriales</taxon>
        <taxon>Cardiobacteriaceae</taxon>
        <taxon>Cardiobacterium</taxon>
    </lineage>
</organism>
<dbReference type="FunFam" id="3.40.50.300:FF:000299">
    <property type="entry name" value="ABC transporter ATP-binding protein/permease"/>
    <property type="match status" value="1"/>
</dbReference>
<name>A0A381EB56_9GAMM</name>
<dbReference type="CDD" id="cd18587">
    <property type="entry name" value="ABC_6TM_LapB_like"/>
    <property type="match status" value="1"/>
</dbReference>
<dbReference type="InterPro" id="IPR039421">
    <property type="entry name" value="Type_1_exporter"/>
</dbReference>
<sequence length="725" mass="81100">MQALLEHISLLTRLMGTPLASVTLATLTPRDQVGDFDFHELSEVLKYQGFDNYLQERPLRKIPNLALPAVIMLHDHEAAVLKKIERDEALVEFAGMGERRIALADLQSQYLGYTWFIKPKAEKDVRSELPEYELPKGWFWRVIWRFRRYYYQVVVATFIINFLALVSSLYVMNVYDRVIPNKSMETLWVLSIGVTLAITFEFIAKLIRGHLTDIAGKKADLIISSALFRRVMQLRMAEKPVSSGSYANNLRDFESVRDFMTSASLLAFVDMPFFLLFISVMHLVAGRLAIVPLTIIPVVMLAGILAQFPLSRSINESMRESSQRQGLAVEAIEGIETLKANNAFSWAQRRWDAYTAKTSASSIKTRDISNFVTSFSAAVQQLNTVILVVYGTYLIHADSPHDRITMGALIACVILSGRALGPVAQIAGLAVRFQQARLALQGVNNITKRPIERHVDRQYITLDHPQGKITFENVSFAYGKEGKRVLDNLTVHIRAGEKVAILGRIGSGKSTLLKLASGLYEPQKGLVALDDVDERQIDPYYLRNTIAFLAQSPRLFLGSLRDNLDLARADSFYSDEILLNALKRFGLERLIQSHPHGLDMQLGENGAGLSGGQQQIVNLARLTLRNPRVVLLDEPTSGLDQNTEQQVLHALADWVRDRTMIVVTHRPQILMLVDRIIVMEQGQIVMDGPKQAVLDRLSGKPASPPPPAQTSGQTIIAGHGKQENI</sequence>
<keyword evidence="3" id="KW-1003">Cell membrane</keyword>
<keyword evidence="4 10" id="KW-0812">Transmembrane</keyword>
<dbReference type="Gene3D" id="1.20.1560.10">
    <property type="entry name" value="ABC transporter type 1, transmembrane domain"/>
    <property type="match status" value="1"/>
</dbReference>
<evidence type="ECO:0000256" key="10">
    <source>
        <dbReference type="SAM" id="Phobius"/>
    </source>
</evidence>
<evidence type="ECO:0000259" key="11">
    <source>
        <dbReference type="PROSITE" id="PS50893"/>
    </source>
</evidence>
<evidence type="ECO:0000256" key="6">
    <source>
        <dbReference type="ARBA" id="ARBA00022840"/>
    </source>
</evidence>
<dbReference type="SUPFAM" id="SSF52540">
    <property type="entry name" value="P-loop containing nucleoside triphosphate hydrolases"/>
    <property type="match status" value="1"/>
</dbReference>
<evidence type="ECO:0000259" key="12">
    <source>
        <dbReference type="PROSITE" id="PS50929"/>
    </source>
</evidence>
<feature type="transmembrane region" description="Helical" evidence="10">
    <location>
        <begin position="290"/>
        <end position="310"/>
    </location>
</feature>
<evidence type="ECO:0000313" key="14">
    <source>
        <dbReference type="EMBL" id="SUX24216.1"/>
    </source>
</evidence>
<evidence type="ECO:0000256" key="8">
    <source>
        <dbReference type="ARBA" id="ARBA00023136"/>
    </source>
</evidence>
<evidence type="ECO:0000256" key="9">
    <source>
        <dbReference type="SAM" id="MobiDB-lite"/>
    </source>
</evidence>
<keyword evidence="15" id="KW-1185">Reference proteome</keyword>
<evidence type="ECO:0000256" key="2">
    <source>
        <dbReference type="ARBA" id="ARBA00022448"/>
    </source>
</evidence>
<evidence type="ECO:0000256" key="5">
    <source>
        <dbReference type="ARBA" id="ARBA00022741"/>
    </source>
</evidence>
<reference evidence="14 15" key="1">
    <citation type="submission" date="2018-06" db="EMBL/GenBank/DDBJ databases">
        <authorList>
            <consortium name="Pathogen Informatics"/>
            <person name="Doyle S."/>
        </authorList>
    </citation>
    <scope>NUCLEOTIDE SEQUENCE [LARGE SCALE GENOMIC DNA]</scope>
    <source>
        <strain evidence="14 15">NCTC13294</strain>
    </source>
</reference>
<dbReference type="PROSITE" id="PS50990">
    <property type="entry name" value="PEPTIDASE_C39"/>
    <property type="match status" value="1"/>
</dbReference>
<dbReference type="PROSITE" id="PS50893">
    <property type="entry name" value="ABC_TRANSPORTER_2"/>
    <property type="match status" value="1"/>
</dbReference>
<dbReference type="GO" id="GO:0005886">
    <property type="term" value="C:plasma membrane"/>
    <property type="evidence" value="ECO:0007669"/>
    <property type="project" value="UniProtKB-SubCell"/>
</dbReference>
<dbReference type="AlphaFoldDB" id="A0A381EB56"/>
<dbReference type="InterPro" id="IPR011527">
    <property type="entry name" value="ABC1_TM_dom"/>
</dbReference>
<feature type="domain" description="ABC transporter" evidence="11">
    <location>
        <begin position="469"/>
        <end position="706"/>
    </location>
</feature>
<keyword evidence="6" id="KW-0067">ATP-binding</keyword>
<dbReference type="NCBIfam" id="TIGR03375">
    <property type="entry name" value="type_I_sec_LssB"/>
    <property type="match status" value="1"/>
</dbReference>
<feature type="transmembrane region" description="Helical" evidence="10">
    <location>
        <begin position="187"/>
        <end position="207"/>
    </location>
</feature>
<dbReference type="Proteomes" id="UP000254572">
    <property type="component" value="Unassembled WGS sequence"/>
</dbReference>
<dbReference type="PANTHER" id="PTHR24221:SF248">
    <property type="entry name" value="ABC TRANSPORTER TRANSMEMBRANE REGION"/>
    <property type="match status" value="1"/>
</dbReference>
<dbReference type="SUPFAM" id="SSF90123">
    <property type="entry name" value="ABC transporter transmembrane region"/>
    <property type="match status" value="1"/>
</dbReference>
<proteinExistence type="predicted"/>
<dbReference type="Gene3D" id="3.90.70.10">
    <property type="entry name" value="Cysteine proteinases"/>
    <property type="match status" value="1"/>
</dbReference>
<comment type="subcellular location">
    <subcellularLocation>
        <location evidence="1">Cell membrane</location>
        <topology evidence="1">Multi-pass membrane protein</topology>
    </subcellularLocation>
</comment>
<dbReference type="GO" id="GO:0006508">
    <property type="term" value="P:proteolysis"/>
    <property type="evidence" value="ECO:0007669"/>
    <property type="project" value="InterPro"/>
</dbReference>
<dbReference type="EMBL" id="UFUW01000001">
    <property type="protein sequence ID" value="SUX24216.1"/>
    <property type="molecule type" value="Genomic_DNA"/>
</dbReference>
<gene>
    <name evidence="14" type="primary">apxIB_2</name>
    <name evidence="14" type="ORF">NCTC13294_01752</name>
</gene>
<dbReference type="InterPro" id="IPR017750">
    <property type="entry name" value="ATPase_T1SS"/>
</dbReference>
<dbReference type="InterPro" id="IPR003593">
    <property type="entry name" value="AAA+_ATPase"/>
</dbReference>
<dbReference type="InterPro" id="IPR036640">
    <property type="entry name" value="ABC1_TM_sf"/>
</dbReference>
<keyword evidence="2" id="KW-0813">Transport</keyword>
<dbReference type="SMART" id="SM00382">
    <property type="entry name" value="AAA"/>
    <property type="match status" value="1"/>
</dbReference>
<dbReference type="GO" id="GO:0140359">
    <property type="term" value="F:ABC-type transporter activity"/>
    <property type="evidence" value="ECO:0007669"/>
    <property type="project" value="InterPro"/>
</dbReference>
<feature type="transmembrane region" description="Helical" evidence="10">
    <location>
        <begin position="265"/>
        <end position="284"/>
    </location>
</feature>
<evidence type="ECO:0000256" key="7">
    <source>
        <dbReference type="ARBA" id="ARBA00022989"/>
    </source>
</evidence>
<keyword evidence="8 10" id="KW-0472">Membrane</keyword>